<evidence type="ECO:0000313" key="3">
    <source>
        <dbReference type="Proteomes" id="UP001369082"/>
    </source>
</evidence>
<name>A0ABU9GQB6_9GAMM</name>
<keyword evidence="1" id="KW-0812">Transmembrane</keyword>
<dbReference type="InterPro" id="IPR010699">
    <property type="entry name" value="DUF1275"/>
</dbReference>
<dbReference type="Proteomes" id="UP001369082">
    <property type="component" value="Unassembled WGS sequence"/>
</dbReference>
<keyword evidence="1" id="KW-0472">Membrane</keyword>
<dbReference type="Pfam" id="PF06912">
    <property type="entry name" value="DUF1275"/>
    <property type="match status" value="1"/>
</dbReference>
<dbReference type="RefSeq" id="WP_341597438.1">
    <property type="nucleotide sequence ID" value="NZ_JBAKAZ010000022.1"/>
</dbReference>
<proteinExistence type="predicted"/>
<feature type="transmembrane region" description="Helical" evidence="1">
    <location>
        <begin position="93"/>
        <end position="117"/>
    </location>
</feature>
<keyword evidence="3" id="KW-1185">Reference proteome</keyword>
<evidence type="ECO:0000256" key="1">
    <source>
        <dbReference type="SAM" id="Phobius"/>
    </source>
</evidence>
<feature type="transmembrane region" description="Helical" evidence="1">
    <location>
        <begin position="195"/>
        <end position="215"/>
    </location>
</feature>
<dbReference type="EMBL" id="JBAKAZ010000022">
    <property type="protein sequence ID" value="MEL0629429.1"/>
    <property type="molecule type" value="Genomic_DNA"/>
</dbReference>
<organism evidence="2 3">
    <name type="scientific">Psychromonas aquatilis</name>
    <dbReference type="NCBI Taxonomy" id="2005072"/>
    <lineage>
        <taxon>Bacteria</taxon>
        <taxon>Pseudomonadati</taxon>
        <taxon>Pseudomonadota</taxon>
        <taxon>Gammaproteobacteria</taxon>
        <taxon>Alteromonadales</taxon>
        <taxon>Psychromonadaceae</taxon>
        <taxon>Psychromonas</taxon>
    </lineage>
</organism>
<dbReference type="PANTHER" id="PTHR37314:SF4">
    <property type="entry name" value="UPF0700 TRANSMEMBRANE PROTEIN YOAK"/>
    <property type="match status" value="1"/>
</dbReference>
<accession>A0ABU9GQB6</accession>
<feature type="transmembrane region" description="Helical" evidence="1">
    <location>
        <begin position="170"/>
        <end position="189"/>
    </location>
</feature>
<sequence>MVSRLPKWVEFGAFVLSLIAGTVNAVGLLGFEHQSVSHLSGTATLLGSSFINLPLQTSFHLFGILFSFLLGSCVAGFLLHGETLRLGKHYDTTLFLEAALLFAAIMFLSQGSFYGHFFASGACGLQNALATRYSGAVIRTTHVTGIFTDLGLMIGSFFRGEPLDKRKAQLFVIIIFGFIFGGVFGAWLYQYFLFWTLIFPASTCLLLALSYRIYLKKQIQASHLSKGS</sequence>
<protein>
    <submittedName>
        <fullName evidence="2">YoaK family protein</fullName>
    </submittedName>
</protein>
<dbReference type="PANTHER" id="PTHR37314">
    <property type="entry name" value="SLR0142 PROTEIN"/>
    <property type="match status" value="1"/>
</dbReference>
<feature type="transmembrane region" description="Helical" evidence="1">
    <location>
        <begin position="137"/>
        <end position="158"/>
    </location>
</feature>
<comment type="caution">
    <text evidence="2">The sequence shown here is derived from an EMBL/GenBank/DDBJ whole genome shotgun (WGS) entry which is preliminary data.</text>
</comment>
<feature type="transmembrane region" description="Helical" evidence="1">
    <location>
        <begin position="12"/>
        <end position="31"/>
    </location>
</feature>
<feature type="transmembrane region" description="Helical" evidence="1">
    <location>
        <begin position="59"/>
        <end position="81"/>
    </location>
</feature>
<evidence type="ECO:0000313" key="2">
    <source>
        <dbReference type="EMBL" id="MEL0629429.1"/>
    </source>
</evidence>
<keyword evidence="1" id="KW-1133">Transmembrane helix</keyword>
<gene>
    <name evidence="2" type="ORF">V6256_07395</name>
</gene>
<reference evidence="2 3" key="1">
    <citation type="submission" date="2024-02" db="EMBL/GenBank/DDBJ databases">
        <title>Bacteria isolated from the canopy kelp, Nereocystis luetkeana.</title>
        <authorList>
            <person name="Pfister C.A."/>
            <person name="Younker I.T."/>
            <person name="Light S.H."/>
        </authorList>
    </citation>
    <scope>NUCLEOTIDE SEQUENCE [LARGE SCALE GENOMIC DNA]</scope>
    <source>
        <strain evidence="2 3">TI.1.05</strain>
    </source>
</reference>